<feature type="region of interest" description="Disordered" evidence="1">
    <location>
        <begin position="34"/>
        <end position="58"/>
    </location>
</feature>
<comment type="caution">
    <text evidence="2">The sequence shown here is derived from an EMBL/GenBank/DDBJ whole genome shotgun (WGS) entry which is preliminary data.</text>
</comment>
<protein>
    <submittedName>
        <fullName evidence="2">Uncharacterized protein</fullName>
    </submittedName>
</protein>
<gene>
    <name evidence="2" type="ORF">GCM10009564_47220</name>
</gene>
<dbReference type="EMBL" id="BAAAHU010000063">
    <property type="protein sequence ID" value="GAA1015272.1"/>
    <property type="molecule type" value="Genomic_DNA"/>
</dbReference>
<evidence type="ECO:0000256" key="1">
    <source>
        <dbReference type="SAM" id="MobiDB-lite"/>
    </source>
</evidence>
<dbReference type="Proteomes" id="UP001501072">
    <property type="component" value="Unassembled WGS sequence"/>
</dbReference>
<organism evidence="2 3">
    <name type="scientific">Streptomyces thermogriseus</name>
    <dbReference type="NCBI Taxonomy" id="75292"/>
    <lineage>
        <taxon>Bacteria</taxon>
        <taxon>Bacillati</taxon>
        <taxon>Actinomycetota</taxon>
        <taxon>Actinomycetes</taxon>
        <taxon>Kitasatosporales</taxon>
        <taxon>Streptomycetaceae</taxon>
        <taxon>Streptomyces</taxon>
    </lineage>
</organism>
<sequence length="58" mass="6226">MVRTDQPHTSNWIGRRAEPVLPFEGAAAIRQAPREGWAPTAPGPAFRIDESAGFAPGL</sequence>
<name>A0ABP4DRD8_9ACTN</name>
<reference evidence="3" key="1">
    <citation type="journal article" date="2019" name="Int. J. Syst. Evol. Microbiol.">
        <title>The Global Catalogue of Microorganisms (GCM) 10K type strain sequencing project: providing services to taxonomists for standard genome sequencing and annotation.</title>
        <authorList>
            <consortium name="The Broad Institute Genomics Platform"/>
            <consortium name="The Broad Institute Genome Sequencing Center for Infectious Disease"/>
            <person name="Wu L."/>
            <person name="Ma J."/>
        </authorList>
    </citation>
    <scope>NUCLEOTIDE SEQUENCE [LARGE SCALE GENOMIC DNA]</scope>
    <source>
        <strain evidence="3">JCM 11269</strain>
    </source>
</reference>
<evidence type="ECO:0000313" key="2">
    <source>
        <dbReference type="EMBL" id="GAA1015272.1"/>
    </source>
</evidence>
<keyword evidence="3" id="KW-1185">Reference proteome</keyword>
<accession>A0ABP4DRD8</accession>
<proteinExistence type="predicted"/>
<evidence type="ECO:0000313" key="3">
    <source>
        <dbReference type="Proteomes" id="UP001501072"/>
    </source>
</evidence>